<dbReference type="AlphaFoldDB" id="A0A178M5J2"/>
<organism evidence="3 4">
    <name type="scientific">Paramagnetospirillum marisnigri</name>
    <dbReference type="NCBI Taxonomy" id="1285242"/>
    <lineage>
        <taxon>Bacteria</taxon>
        <taxon>Pseudomonadati</taxon>
        <taxon>Pseudomonadota</taxon>
        <taxon>Alphaproteobacteria</taxon>
        <taxon>Rhodospirillales</taxon>
        <taxon>Magnetospirillaceae</taxon>
        <taxon>Paramagnetospirillum</taxon>
    </lineage>
</organism>
<gene>
    <name evidence="3" type="ORF">A6A04_09120</name>
</gene>
<proteinExistence type="predicted"/>
<evidence type="ECO:0000259" key="2">
    <source>
        <dbReference type="PROSITE" id="PS50110"/>
    </source>
</evidence>
<reference evidence="3 4" key="1">
    <citation type="submission" date="2016-04" db="EMBL/GenBank/DDBJ databases">
        <title>Draft genome sequence of freshwater magnetotactic bacteria Magnetospirillum marisnigri SP-1 and Magnetospirillum moscoviense BB-1.</title>
        <authorList>
            <person name="Koziaeva V."/>
            <person name="Dziuba M.V."/>
            <person name="Ivanov T.M."/>
            <person name="Kuznetsov B."/>
            <person name="Grouzdev D.S."/>
        </authorList>
    </citation>
    <scope>NUCLEOTIDE SEQUENCE [LARGE SCALE GENOMIC DNA]</scope>
    <source>
        <strain evidence="3 4">SP-1</strain>
    </source>
</reference>
<dbReference type="GO" id="GO:0000160">
    <property type="term" value="P:phosphorelay signal transduction system"/>
    <property type="evidence" value="ECO:0007669"/>
    <property type="project" value="InterPro"/>
</dbReference>
<keyword evidence="1" id="KW-0597">Phosphoprotein</keyword>
<evidence type="ECO:0000313" key="3">
    <source>
        <dbReference type="EMBL" id="OAN44030.1"/>
    </source>
</evidence>
<dbReference type="RefSeq" id="WP_068495822.1">
    <property type="nucleotide sequence ID" value="NZ_LWQT01000120.1"/>
</dbReference>
<dbReference type="Pfam" id="PF00072">
    <property type="entry name" value="Response_reg"/>
    <property type="match status" value="1"/>
</dbReference>
<name>A0A178M5J2_9PROT</name>
<dbReference type="Gene3D" id="3.40.50.2300">
    <property type="match status" value="1"/>
</dbReference>
<dbReference type="CDD" id="cd17557">
    <property type="entry name" value="REC_Rcp-like"/>
    <property type="match status" value="1"/>
</dbReference>
<protein>
    <submittedName>
        <fullName evidence="3">Two-component system response regulator</fullName>
    </submittedName>
</protein>
<dbReference type="EMBL" id="LWQT01000120">
    <property type="protein sequence ID" value="OAN44030.1"/>
    <property type="molecule type" value="Genomic_DNA"/>
</dbReference>
<dbReference type="PROSITE" id="PS50110">
    <property type="entry name" value="RESPONSE_REGULATORY"/>
    <property type="match status" value="1"/>
</dbReference>
<dbReference type="PANTHER" id="PTHR44520:SF1">
    <property type="entry name" value="TWO-COMPONENT SYSTEM REGULATORY PROTEIN"/>
    <property type="match status" value="1"/>
</dbReference>
<dbReference type="SUPFAM" id="SSF52172">
    <property type="entry name" value="CheY-like"/>
    <property type="match status" value="1"/>
</dbReference>
<dbReference type="InterPro" id="IPR052893">
    <property type="entry name" value="TCS_response_regulator"/>
</dbReference>
<dbReference type="InterPro" id="IPR011006">
    <property type="entry name" value="CheY-like_superfamily"/>
</dbReference>
<sequence>MSKAPQVLLVEDNQDDVELAMHAFSGSTVAPEIIVAHDGEEALDYLFANGRHAQRETRDLPSLVLLDLQLPGIGGLEVLRRLRERAETRRVPVVILTTSDDQADIIGGYDRGVNSYIRKPVGFDSFREMVRQLEHYWLITNVAPPL</sequence>
<feature type="domain" description="Response regulatory" evidence="2">
    <location>
        <begin position="6"/>
        <end position="134"/>
    </location>
</feature>
<accession>A0A178M5J2</accession>
<dbReference type="PANTHER" id="PTHR44520">
    <property type="entry name" value="RESPONSE REGULATOR RCP1-RELATED"/>
    <property type="match status" value="1"/>
</dbReference>
<dbReference type="SMART" id="SM00448">
    <property type="entry name" value="REC"/>
    <property type="match status" value="1"/>
</dbReference>
<dbReference type="InterPro" id="IPR001789">
    <property type="entry name" value="Sig_transdc_resp-reg_receiver"/>
</dbReference>
<evidence type="ECO:0000256" key="1">
    <source>
        <dbReference type="PROSITE-ProRule" id="PRU00169"/>
    </source>
</evidence>
<dbReference type="OrthoDB" id="9793549at2"/>
<feature type="modified residue" description="4-aspartylphosphate" evidence="1">
    <location>
        <position position="67"/>
    </location>
</feature>
<keyword evidence="4" id="KW-1185">Reference proteome</keyword>
<dbReference type="Proteomes" id="UP000078428">
    <property type="component" value="Unassembled WGS sequence"/>
</dbReference>
<comment type="caution">
    <text evidence="3">The sequence shown here is derived from an EMBL/GenBank/DDBJ whole genome shotgun (WGS) entry which is preliminary data.</text>
</comment>
<evidence type="ECO:0000313" key="4">
    <source>
        <dbReference type="Proteomes" id="UP000078428"/>
    </source>
</evidence>
<dbReference type="STRING" id="1285242.A6A04_09120"/>